<keyword evidence="3" id="KW-1185">Reference proteome</keyword>
<evidence type="ECO:0000259" key="1">
    <source>
        <dbReference type="Pfam" id="PF07110"/>
    </source>
</evidence>
<dbReference type="EMBL" id="PGEZ01000001">
    <property type="protein sequence ID" value="PJJ57079.1"/>
    <property type="molecule type" value="Genomic_DNA"/>
</dbReference>
<feature type="domain" description="EthD" evidence="1">
    <location>
        <begin position="14"/>
        <end position="81"/>
    </location>
</feature>
<proteinExistence type="predicted"/>
<dbReference type="RefSeq" id="WP_100414560.1">
    <property type="nucleotide sequence ID" value="NZ_PGEZ01000001.1"/>
</dbReference>
<dbReference type="GO" id="GO:0016491">
    <property type="term" value="F:oxidoreductase activity"/>
    <property type="evidence" value="ECO:0007669"/>
    <property type="project" value="InterPro"/>
</dbReference>
<comment type="caution">
    <text evidence="2">The sequence shown here is derived from an EMBL/GenBank/DDBJ whole genome shotgun (WGS) entry which is preliminary data.</text>
</comment>
<dbReference type="SUPFAM" id="SSF54909">
    <property type="entry name" value="Dimeric alpha+beta barrel"/>
    <property type="match status" value="1"/>
</dbReference>
<dbReference type="AlphaFoldDB" id="A0A2M9BGN2"/>
<sequence length="101" mass="10799">MHRITIQYAVPDDADAFDAHYFSAHVPLVAPVPGLRAFSWSKPRPLGGDPVVYLVAQLDFDDADAMKAALRSPEMGAAAADLRTLGVETTMFTGEVVVATP</sequence>
<dbReference type="Pfam" id="PF07110">
    <property type="entry name" value="EthD"/>
    <property type="match status" value="1"/>
</dbReference>
<gene>
    <name evidence="2" type="ORF">CLV56_1299</name>
</gene>
<dbReference type="InterPro" id="IPR009799">
    <property type="entry name" value="EthD_dom"/>
</dbReference>
<protein>
    <submittedName>
        <fullName evidence="2">Uncharacterized protein (TIGR02118 family)</fullName>
    </submittedName>
</protein>
<evidence type="ECO:0000313" key="2">
    <source>
        <dbReference type="EMBL" id="PJJ57079.1"/>
    </source>
</evidence>
<organism evidence="2 3">
    <name type="scientific">Mumia flava</name>
    <dbReference type="NCBI Taxonomy" id="1348852"/>
    <lineage>
        <taxon>Bacteria</taxon>
        <taxon>Bacillati</taxon>
        <taxon>Actinomycetota</taxon>
        <taxon>Actinomycetes</taxon>
        <taxon>Propionibacteriales</taxon>
        <taxon>Nocardioidaceae</taxon>
        <taxon>Mumia</taxon>
    </lineage>
</organism>
<evidence type="ECO:0000313" key="3">
    <source>
        <dbReference type="Proteomes" id="UP000230842"/>
    </source>
</evidence>
<dbReference type="NCBIfam" id="TIGR02118">
    <property type="entry name" value="EthD family reductase"/>
    <property type="match status" value="1"/>
</dbReference>
<name>A0A2M9BGN2_9ACTN</name>
<reference evidence="2 3" key="1">
    <citation type="submission" date="2017-11" db="EMBL/GenBank/DDBJ databases">
        <title>Genomic Encyclopedia of Archaeal and Bacterial Type Strains, Phase II (KMG-II): From Individual Species to Whole Genera.</title>
        <authorList>
            <person name="Goeker M."/>
        </authorList>
    </citation>
    <scope>NUCLEOTIDE SEQUENCE [LARGE SCALE GENOMIC DNA]</scope>
    <source>
        <strain evidence="2 3">DSM 27763</strain>
    </source>
</reference>
<dbReference type="Gene3D" id="3.30.70.100">
    <property type="match status" value="1"/>
</dbReference>
<dbReference type="OrthoDB" id="5294870at2"/>
<accession>A0A2M9BGN2</accession>
<dbReference type="InterPro" id="IPR011008">
    <property type="entry name" value="Dimeric_a/b-barrel"/>
</dbReference>
<dbReference type="Proteomes" id="UP000230842">
    <property type="component" value="Unassembled WGS sequence"/>
</dbReference>